<accession>A0ACD3BCQ8</accession>
<name>A0ACD3BCQ8_9AGAR</name>
<protein>
    <submittedName>
        <fullName evidence="1">Glycine hydroxymethyltransferase</fullName>
    </submittedName>
</protein>
<evidence type="ECO:0000313" key="1">
    <source>
        <dbReference type="EMBL" id="TFK75499.1"/>
    </source>
</evidence>
<dbReference type="Proteomes" id="UP000308600">
    <property type="component" value="Unassembled WGS sequence"/>
</dbReference>
<sequence>MATPNTPAYNKPLYEPLAQIDPEVQNIIDKEIWRQFTGLELIASENLTSLATMEANGSILTNKYSEGLPSARYYGGNEYIDELENLCRKRALEAFHLDPAKWGVNVQPYSGSTANFAALTALIQPQDRLMGLGLPDGGHLTHGYYTAKKKMTASSIYFQSFPYSITPDTNLIDYASLAQQAKIFKPRLIICGASAYPRDWDYAELKKTAEKEGAYLMADIAHTSGLIAAQELNNPFEYCDVVTTTTHKTLRGPRAGLIFFRKDSEHTKDLEKRVNDAVFPACQGGPHNNTIAAIATALKQAADPSFKEYAKQVIANAKTLADELVAHGYKLQTGGTDNHLVLWDLRPLGLTGSKIEKVCDLMGITINKNAVSGDASAQTPGGIRLGTSAITSRDMKQEDIKVVASFLHRTVQLSLLLQKEAGTKMLKDFVRVATTDVGKEGYAKVKELRKEVEEFAIKWPLPGVKINDMKKPEGFIDH</sequence>
<dbReference type="EMBL" id="ML208262">
    <property type="protein sequence ID" value="TFK75499.1"/>
    <property type="molecule type" value="Genomic_DNA"/>
</dbReference>
<proteinExistence type="predicted"/>
<reference evidence="1 2" key="1">
    <citation type="journal article" date="2019" name="Nat. Ecol. Evol.">
        <title>Megaphylogeny resolves global patterns of mushroom evolution.</title>
        <authorList>
            <person name="Varga T."/>
            <person name="Krizsan K."/>
            <person name="Foldi C."/>
            <person name="Dima B."/>
            <person name="Sanchez-Garcia M."/>
            <person name="Sanchez-Ramirez S."/>
            <person name="Szollosi G.J."/>
            <person name="Szarkandi J.G."/>
            <person name="Papp V."/>
            <person name="Albert L."/>
            <person name="Andreopoulos W."/>
            <person name="Angelini C."/>
            <person name="Antonin V."/>
            <person name="Barry K.W."/>
            <person name="Bougher N.L."/>
            <person name="Buchanan P."/>
            <person name="Buyck B."/>
            <person name="Bense V."/>
            <person name="Catcheside P."/>
            <person name="Chovatia M."/>
            <person name="Cooper J."/>
            <person name="Damon W."/>
            <person name="Desjardin D."/>
            <person name="Finy P."/>
            <person name="Geml J."/>
            <person name="Haridas S."/>
            <person name="Hughes K."/>
            <person name="Justo A."/>
            <person name="Karasinski D."/>
            <person name="Kautmanova I."/>
            <person name="Kiss B."/>
            <person name="Kocsube S."/>
            <person name="Kotiranta H."/>
            <person name="LaButti K.M."/>
            <person name="Lechner B.E."/>
            <person name="Liimatainen K."/>
            <person name="Lipzen A."/>
            <person name="Lukacs Z."/>
            <person name="Mihaltcheva S."/>
            <person name="Morgado L.N."/>
            <person name="Niskanen T."/>
            <person name="Noordeloos M.E."/>
            <person name="Ohm R.A."/>
            <person name="Ortiz-Santana B."/>
            <person name="Ovrebo C."/>
            <person name="Racz N."/>
            <person name="Riley R."/>
            <person name="Savchenko A."/>
            <person name="Shiryaev A."/>
            <person name="Soop K."/>
            <person name="Spirin V."/>
            <person name="Szebenyi C."/>
            <person name="Tomsovsky M."/>
            <person name="Tulloss R.E."/>
            <person name="Uehling J."/>
            <person name="Grigoriev I.V."/>
            <person name="Vagvolgyi C."/>
            <person name="Papp T."/>
            <person name="Martin F.M."/>
            <person name="Miettinen O."/>
            <person name="Hibbett D.S."/>
            <person name="Nagy L.G."/>
        </authorList>
    </citation>
    <scope>NUCLEOTIDE SEQUENCE [LARGE SCALE GENOMIC DNA]</scope>
    <source>
        <strain evidence="1 2">NL-1719</strain>
    </source>
</reference>
<gene>
    <name evidence="1" type="ORF">BDN72DRAFT_853167</name>
</gene>
<keyword evidence="2" id="KW-1185">Reference proteome</keyword>
<organism evidence="1 2">
    <name type="scientific">Pluteus cervinus</name>
    <dbReference type="NCBI Taxonomy" id="181527"/>
    <lineage>
        <taxon>Eukaryota</taxon>
        <taxon>Fungi</taxon>
        <taxon>Dikarya</taxon>
        <taxon>Basidiomycota</taxon>
        <taxon>Agaricomycotina</taxon>
        <taxon>Agaricomycetes</taxon>
        <taxon>Agaricomycetidae</taxon>
        <taxon>Agaricales</taxon>
        <taxon>Pluteineae</taxon>
        <taxon>Pluteaceae</taxon>
        <taxon>Pluteus</taxon>
    </lineage>
</organism>
<evidence type="ECO:0000313" key="2">
    <source>
        <dbReference type="Proteomes" id="UP000308600"/>
    </source>
</evidence>